<dbReference type="GO" id="GO:0016887">
    <property type="term" value="F:ATP hydrolysis activity"/>
    <property type="evidence" value="ECO:0007669"/>
    <property type="project" value="InterPro"/>
</dbReference>
<dbReference type="PROSITE" id="PS50893">
    <property type="entry name" value="ABC_TRANSPORTER_2"/>
    <property type="match status" value="1"/>
</dbReference>
<dbReference type="FunFam" id="3.40.50.300:FF:000425">
    <property type="entry name" value="Probable ABC transporter, ATP-binding subunit"/>
    <property type="match status" value="1"/>
</dbReference>
<dbReference type="Proteomes" id="UP000241158">
    <property type="component" value="Unassembled WGS sequence"/>
</dbReference>
<accession>A0A2P7AKE5</accession>
<dbReference type="InterPro" id="IPR008995">
    <property type="entry name" value="Mo/tungstate-bd_C_term_dom"/>
</dbReference>
<evidence type="ECO:0000259" key="5">
    <source>
        <dbReference type="PROSITE" id="PS50893"/>
    </source>
</evidence>
<dbReference type="OrthoDB" id="9802264at2"/>
<dbReference type="EMBL" id="PGGN01000008">
    <property type="protein sequence ID" value="PSH54667.1"/>
    <property type="molecule type" value="Genomic_DNA"/>
</dbReference>
<evidence type="ECO:0000256" key="4">
    <source>
        <dbReference type="ARBA" id="ARBA00022840"/>
    </source>
</evidence>
<protein>
    <submittedName>
        <fullName evidence="6">Polyamine ABC transporter ATP-binding protein</fullName>
    </submittedName>
</protein>
<dbReference type="AlphaFoldDB" id="A0A2P7AKE5"/>
<proteinExistence type="inferred from homology"/>
<dbReference type="InterPro" id="IPR003593">
    <property type="entry name" value="AAA+_ATPase"/>
</dbReference>
<dbReference type="SUPFAM" id="SSF52540">
    <property type="entry name" value="P-loop containing nucleoside triphosphate hydrolases"/>
    <property type="match status" value="1"/>
</dbReference>
<keyword evidence="7" id="KW-1185">Reference proteome</keyword>
<evidence type="ECO:0000313" key="6">
    <source>
        <dbReference type="EMBL" id="PSH54667.1"/>
    </source>
</evidence>
<dbReference type="GO" id="GO:0022857">
    <property type="term" value="F:transmembrane transporter activity"/>
    <property type="evidence" value="ECO:0007669"/>
    <property type="project" value="InterPro"/>
</dbReference>
<comment type="caution">
    <text evidence="6">The sequence shown here is derived from an EMBL/GenBank/DDBJ whole genome shotgun (WGS) entry which is preliminary data.</text>
</comment>
<dbReference type="InterPro" id="IPR027417">
    <property type="entry name" value="P-loop_NTPase"/>
</dbReference>
<dbReference type="InterPro" id="IPR003439">
    <property type="entry name" value="ABC_transporter-like_ATP-bd"/>
</dbReference>
<gene>
    <name evidence="6" type="ORF">CU100_26190</name>
</gene>
<dbReference type="InterPro" id="IPR013611">
    <property type="entry name" value="Transp-assoc_OB_typ2"/>
</dbReference>
<reference evidence="7" key="1">
    <citation type="submission" date="2017-11" db="EMBL/GenBank/DDBJ databases">
        <authorList>
            <person name="Kuznetsova I."/>
            <person name="Sazanova A."/>
            <person name="Chirak E."/>
            <person name="Safronova V."/>
            <person name="Willems A."/>
        </authorList>
    </citation>
    <scope>NUCLEOTIDE SEQUENCE [LARGE SCALE GENOMIC DNA]</scope>
    <source>
        <strain evidence="7">PEPV15</strain>
    </source>
</reference>
<evidence type="ECO:0000313" key="7">
    <source>
        <dbReference type="Proteomes" id="UP000241158"/>
    </source>
</evidence>
<comment type="similarity">
    <text evidence="1">Belongs to the ABC transporter superfamily.</text>
</comment>
<dbReference type="Pfam" id="PF00005">
    <property type="entry name" value="ABC_tran"/>
    <property type="match status" value="1"/>
</dbReference>
<evidence type="ECO:0000256" key="3">
    <source>
        <dbReference type="ARBA" id="ARBA00022741"/>
    </source>
</evidence>
<dbReference type="GO" id="GO:0005524">
    <property type="term" value="F:ATP binding"/>
    <property type="evidence" value="ECO:0007669"/>
    <property type="project" value="UniProtKB-KW"/>
</dbReference>
<dbReference type="GO" id="GO:0043190">
    <property type="term" value="C:ATP-binding cassette (ABC) transporter complex"/>
    <property type="evidence" value="ECO:0007669"/>
    <property type="project" value="InterPro"/>
</dbReference>
<keyword evidence="4 6" id="KW-0067">ATP-binding</keyword>
<keyword evidence="2" id="KW-0813">Transport</keyword>
<dbReference type="PROSITE" id="PS00211">
    <property type="entry name" value="ABC_TRANSPORTER_1"/>
    <property type="match status" value="1"/>
</dbReference>
<organism evidence="6 7">
    <name type="scientific">Phyllobacterium endophyticum</name>
    <dbReference type="NCBI Taxonomy" id="1149773"/>
    <lineage>
        <taxon>Bacteria</taxon>
        <taxon>Pseudomonadati</taxon>
        <taxon>Pseudomonadota</taxon>
        <taxon>Alphaproteobacteria</taxon>
        <taxon>Hyphomicrobiales</taxon>
        <taxon>Phyllobacteriaceae</taxon>
        <taxon>Phyllobacterium</taxon>
    </lineage>
</organism>
<sequence length="325" mass="35371">MSDIRLSKIRKDYGIFTAVADVDLHVVNGEFLTILGPSGSGKTTLLALIAGLSGPTGGQMHIGSQDVTYTPPQGRNIGLVFQSYALFPHMTVAENVAFPLEVRKWSRSKKDEAVGRVLQMMQLGALSSRKPSQLSGGQQQRVALARAIVFQPNILLLDEPLGALDKKLREELQVELKQLQRRLGITTLLVTHDQEEALSMGDRVMILNEGKVQQIATPEIAYLQPANRFVAEFLGTANIVSVSDGSSRKGILRPERLLLRTSAGTNKGVATVVSDLVYLGQTVRYYLSAADGTSFIAVRPFVGPKFALGSAVNVSWTEEDVWPID</sequence>
<evidence type="ECO:0000256" key="1">
    <source>
        <dbReference type="ARBA" id="ARBA00005417"/>
    </source>
</evidence>
<keyword evidence="3" id="KW-0547">Nucleotide-binding</keyword>
<dbReference type="PANTHER" id="PTHR42781">
    <property type="entry name" value="SPERMIDINE/PUTRESCINE IMPORT ATP-BINDING PROTEIN POTA"/>
    <property type="match status" value="1"/>
</dbReference>
<dbReference type="PANTHER" id="PTHR42781:SF4">
    <property type="entry name" value="SPERMIDINE_PUTRESCINE IMPORT ATP-BINDING PROTEIN POTA"/>
    <property type="match status" value="1"/>
</dbReference>
<name>A0A2P7AKE5_9HYPH</name>
<evidence type="ECO:0000256" key="2">
    <source>
        <dbReference type="ARBA" id="ARBA00022448"/>
    </source>
</evidence>
<dbReference type="InterPro" id="IPR017871">
    <property type="entry name" value="ABC_transporter-like_CS"/>
</dbReference>
<dbReference type="InterPro" id="IPR050093">
    <property type="entry name" value="ABC_SmlMolc_Importer"/>
</dbReference>
<dbReference type="GO" id="GO:0015697">
    <property type="term" value="P:quaternary ammonium group transport"/>
    <property type="evidence" value="ECO:0007669"/>
    <property type="project" value="UniProtKB-ARBA"/>
</dbReference>
<dbReference type="Gene3D" id="3.40.50.300">
    <property type="entry name" value="P-loop containing nucleotide triphosphate hydrolases"/>
    <property type="match status" value="1"/>
</dbReference>
<dbReference type="RefSeq" id="WP_106719571.1">
    <property type="nucleotide sequence ID" value="NZ_JACHXT010000003.1"/>
</dbReference>
<dbReference type="SUPFAM" id="SSF50331">
    <property type="entry name" value="MOP-like"/>
    <property type="match status" value="1"/>
</dbReference>
<dbReference type="Pfam" id="PF08402">
    <property type="entry name" value="TOBE_2"/>
    <property type="match status" value="1"/>
</dbReference>
<dbReference type="SMART" id="SM00382">
    <property type="entry name" value="AAA"/>
    <property type="match status" value="1"/>
</dbReference>
<feature type="domain" description="ABC transporter" evidence="5">
    <location>
        <begin position="4"/>
        <end position="234"/>
    </location>
</feature>